<gene>
    <name evidence="6" type="ORF">ACE1CA_27965</name>
</gene>
<protein>
    <recommendedName>
        <fullName evidence="2">DNA polymerase I</fullName>
    </recommendedName>
</protein>
<dbReference type="Gene3D" id="1.20.1060.10">
    <property type="entry name" value="Taq DNA Polymerase, Chain T, domain 4"/>
    <property type="match status" value="1"/>
</dbReference>
<dbReference type="GO" id="GO:0004527">
    <property type="term" value="F:exonuclease activity"/>
    <property type="evidence" value="ECO:0007669"/>
    <property type="project" value="UniProtKB-KW"/>
</dbReference>
<keyword evidence="6" id="KW-0540">Nuclease</keyword>
<dbReference type="SUPFAM" id="SSF53098">
    <property type="entry name" value="Ribonuclease H-like"/>
    <property type="match status" value="1"/>
</dbReference>
<dbReference type="PRINTS" id="PR00868">
    <property type="entry name" value="DNAPOLI"/>
</dbReference>
<evidence type="ECO:0000259" key="4">
    <source>
        <dbReference type="SMART" id="SM00474"/>
    </source>
</evidence>
<evidence type="ECO:0000313" key="6">
    <source>
        <dbReference type="EMBL" id="MFB2838348.1"/>
    </source>
</evidence>
<dbReference type="Proteomes" id="UP001576780">
    <property type="component" value="Unassembled WGS sequence"/>
</dbReference>
<feature type="coiled-coil region" evidence="3">
    <location>
        <begin position="258"/>
        <end position="285"/>
    </location>
</feature>
<reference evidence="6 7" key="1">
    <citation type="submission" date="2024-09" db="EMBL/GenBank/DDBJ databases">
        <title>Floridaenema gen nov. (Aerosakkonemataceae, Aerosakkonematales ord. nov., Cyanobacteria) from benthic tropical and subtropical fresh waters, with the description of four new species.</title>
        <authorList>
            <person name="Moretto J.A."/>
            <person name="Berthold D.E."/>
            <person name="Lefler F.W."/>
            <person name="Huang I.-S."/>
            <person name="Laughinghouse H. IV."/>
        </authorList>
    </citation>
    <scope>NUCLEOTIDE SEQUENCE [LARGE SCALE GENOMIC DNA]</scope>
    <source>
        <strain evidence="6 7">BLCC-F167</strain>
    </source>
</reference>
<dbReference type="InterPro" id="IPR002298">
    <property type="entry name" value="DNA_polymerase_A"/>
</dbReference>
<organism evidence="6 7">
    <name type="scientific">Floridaenema evergladense BLCC-F167</name>
    <dbReference type="NCBI Taxonomy" id="3153639"/>
    <lineage>
        <taxon>Bacteria</taxon>
        <taxon>Bacillati</taxon>
        <taxon>Cyanobacteriota</taxon>
        <taxon>Cyanophyceae</taxon>
        <taxon>Oscillatoriophycideae</taxon>
        <taxon>Aerosakkonematales</taxon>
        <taxon>Aerosakkonemataceae</taxon>
        <taxon>Floridanema</taxon>
        <taxon>Floridanema evergladense</taxon>
    </lineage>
</organism>
<dbReference type="SMART" id="SM00474">
    <property type="entry name" value="35EXOc"/>
    <property type="match status" value="1"/>
</dbReference>
<keyword evidence="6" id="KW-0378">Hydrolase</keyword>
<dbReference type="Gene3D" id="1.10.150.20">
    <property type="entry name" value="5' to 3' exonuclease, C-terminal subdomain"/>
    <property type="match status" value="1"/>
</dbReference>
<dbReference type="InterPro" id="IPR012337">
    <property type="entry name" value="RNaseH-like_sf"/>
</dbReference>
<accession>A0ABV4WTD6</accession>
<keyword evidence="3" id="KW-0175">Coiled coil</keyword>
<dbReference type="InterPro" id="IPR002562">
    <property type="entry name" value="3'-5'_exonuclease_dom"/>
</dbReference>
<evidence type="ECO:0000256" key="2">
    <source>
        <dbReference type="ARBA" id="ARBA00020311"/>
    </source>
</evidence>
<proteinExistence type="inferred from homology"/>
<evidence type="ECO:0000256" key="3">
    <source>
        <dbReference type="SAM" id="Coils"/>
    </source>
</evidence>
<dbReference type="InterPro" id="IPR036397">
    <property type="entry name" value="RNaseH_sf"/>
</dbReference>
<comment type="similarity">
    <text evidence="1">Belongs to the DNA polymerase type-A family.</text>
</comment>
<dbReference type="Pfam" id="PF00476">
    <property type="entry name" value="DNA_pol_A"/>
    <property type="match status" value="1"/>
</dbReference>
<dbReference type="Pfam" id="PF01612">
    <property type="entry name" value="DNA_pol_A_exo1"/>
    <property type="match status" value="1"/>
</dbReference>
<evidence type="ECO:0000259" key="5">
    <source>
        <dbReference type="SMART" id="SM00482"/>
    </source>
</evidence>
<dbReference type="Gene3D" id="3.30.420.10">
    <property type="entry name" value="Ribonuclease H-like superfamily/Ribonuclease H"/>
    <property type="match status" value="1"/>
</dbReference>
<dbReference type="InterPro" id="IPR043502">
    <property type="entry name" value="DNA/RNA_pol_sf"/>
</dbReference>
<dbReference type="PANTHER" id="PTHR10133">
    <property type="entry name" value="DNA POLYMERASE I"/>
    <property type="match status" value="1"/>
</dbReference>
<dbReference type="NCBIfam" id="NF011539">
    <property type="entry name" value="PRK14975.1-3"/>
    <property type="match status" value="1"/>
</dbReference>
<sequence length="637" mass="71426">MKLTAKSIIRRYSCTRSRKDSPGSFYSWAETQVMMQYNQLARFVEINNSSFLNYPYQLIDNPADLETALEPFIAAKIIGIDCETSEGIDPYQAKIRLVQLAIPHHPVIIIDLAAIDSSDLSPLRQLLKGNALKVGHNLKFEWMMLAQAGLKPSRPFFDTYLAYRVLTAGLKCSLSLEAAAAQLLNVKLDKKLQTSDWSGELTTAQLQYAAIDAAIVLPLRTNLKRQLKKALLWSTALLEFACLPAVAQMELNGMWLDKQQWQLLKEQLEAQQKALERELSSLQIPSPNKQICLLPEFTNSINLRSPKQVLAALQAQGIPVSSTNTQALIPLVNEYPIIQALLDYRSLSTRISTFAEGLVQHVHPVTERIHPNWFQIGAKSGRFSCREPNLQNVPRNPATRQCFKPASGHVLLKADYSQIELRIMAKVSGDMRMIAAYSKGEDLHKLTASLVLGKSLSEINSSERQLGKIINFGLIYGMGAKKFKNMAQAEHGRVLSLEEASQFRKRFFESYAGIAEFHKHIRRSWLQGIRESRTLGGRRRLWSKDSQPLLNEMLNNPIQGLSADITKLALAKLFAPLNRTGARLICVIHDEILLECPIAEVEPVKALLKCSMVEAGDKFLTPIPCEVEIQMIESWGG</sequence>
<dbReference type="InterPro" id="IPR001098">
    <property type="entry name" value="DNA-dir_DNA_pol_A_palm_dom"/>
</dbReference>
<keyword evidence="7" id="KW-1185">Reference proteome</keyword>
<dbReference type="PANTHER" id="PTHR10133:SF62">
    <property type="entry name" value="DNA POLYMERASE THETA"/>
    <property type="match status" value="1"/>
</dbReference>
<comment type="caution">
    <text evidence="6">The sequence shown here is derived from an EMBL/GenBank/DDBJ whole genome shotgun (WGS) entry which is preliminary data.</text>
</comment>
<feature type="domain" description="DNA-directed DNA polymerase family A palm" evidence="5">
    <location>
        <begin position="396"/>
        <end position="600"/>
    </location>
</feature>
<dbReference type="SMART" id="SM00482">
    <property type="entry name" value="POLAc"/>
    <property type="match status" value="1"/>
</dbReference>
<keyword evidence="6" id="KW-0269">Exonuclease</keyword>
<dbReference type="CDD" id="cd08639">
    <property type="entry name" value="DNA_pol_A_Aquificae_like"/>
    <property type="match status" value="1"/>
</dbReference>
<name>A0ABV4WTD6_9CYAN</name>
<dbReference type="EMBL" id="JBHFNT010000247">
    <property type="protein sequence ID" value="MFB2838348.1"/>
    <property type="molecule type" value="Genomic_DNA"/>
</dbReference>
<dbReference type="SUPFAM" id="SSF56672">
    <property type="entry name" value="DNA/RNA polymerases"/>
    <property type="match status" value="1"/>
</dbReference>
<dbReference type="Gene3D" id="3.30.70.370">
    <property type="match status" value="1"/>
</dbReference>
<dbReference type="RefSeq" id="WP_413280677.1">
    <property type="nucleotide sequence ID" value="NZ_JBHFNT010000247.1"/>
</dbReference>
<evidence type="ECO:0000256" key="1">
    <source>
        <dbReference type="ARBA" id="ARBA00007705"/>
    </source>
</evidence>
<evidence type="ECO:0000313" key="7">
    <source>
        <dbReference type="Proteomes" id="UP001576780"/>
    </source>
</evidence>
<feature type="domain" description="3'-5' exonuclease" evidence="4">
    <location>
        <begin position="56"/>
        <end position="228"/>
    </location>
</feature>